<evidence type="ECO:0000259" key="10">
    <source>
        <dbReference type="PROSITE" id="PS50071"/>
    </source>
</evidence>
<keyword evidence="5" id="KW-0863">Zinc-finger</keyword>
<feature type="compositionally biased region" description="Polar residues" evidence="8">
    <location>
        <begin position="281"/>
        <end position="305"/>
    </location>
</feature>
<evidence type="ECO:0000256" key="3">
    <source>
        <dbReference type="ARBA" id="ARBA00022737"/>
    </source>
</evidence>
<feature type="region of interest" description="Disordered" evidence="8">
    <location>
        <begin position="153"/>
        <end position="305"/>
    </location>
</feature>
<dbReference type="Pfam" id="PF00046">
    <property type="entry name" value="Homeodomain"/>
    <property type="match status" value="1"/>
</dbReference>
<dbReference type="PROSITE" id="PS50157">
    <property type="entry name" value="ZINC_FINGER_C2H2_2"/>
    <property type="match status" value="1"/>
</dbReference>
<keyword evidence="9" id="KW-1133">Transmembrane helix</keyword>
<keyword evidence="4" id="KW-0862">Zinc</keyword>
<dbReference type="InterPro" id="IPR051968">
    <property type="entry name" value="ZnFinger_Homeobox_TR"/>
</dbReference>
<keyword evidence="6 7" id="KW-0238">DNA-binding</keyword>
<dbReference type="GO" id="GO:0008270">
    <property type="term" value="F:zinc ion binding"/>
    <property type="evidence" value="ECO:0007669"/>
    <property type="project" value="UniProtKB-KW"/>
</dbReference>
<dbReference type="GO" id="GO:0000981">
    <property type="term" value="F:DNA-binding transcription factor activity, RNA polymerase II-specific"/>
    <property type="evidence" value="ECO:0007669"/>
    <property type="project" value="TreeGrafter"/>
</dbReference>
<dbReference type="InterPro" id="IPR036236">
    <property type="entry name" value="Znf_C2H2_sf"/>
</dbReference>
<reference evidence="12" key="1">
    <citation type="submission" date="2025-08" db="UniProtKB">
        <authorList>
            <consortium name="Ensembl"/>
        </authorList>
    </citation>
    <scope>IDENTIFICATION</scope>
</reference>
<dbReference type="GO" id="GO:0000978">
    <property type="term" value="F:RNA polymerase II cis-regulatory region sequence-specific DNA binding"/>
    <property type="evidence" value="ECO:0007669"/>
    <property type="project" value="TreeGrafter"/>
</dbReference>
<organism evidence="12 13">
    <name type="scientific">Cyprinodon variegatus</name>
    <name type="common">Sheepshead minnow</name>
    <dbReference type="NCBI Taxonomy" id="28743"/>
    <lineage>
        <taxon>Eukaryota</taxon>
        <taxon>Metazoa</taxon>
        <taxon>Chordata</taxon>
        <taxon>Craniata</taxon>
        <taxon>Vertebrata</taxon>
        <taxon>Euteleostomi</taxon>
        <taxon>Actinopterygii</taxon>
        <taxon>Neopterygii</taxon>
        <taxon>Teleostei</taxon>
        <taxon>Neoteleostei</taxon>
        <taxon>Acanthomorphata</taxon>
        <taxon>Ovalentaria</taxon>
        <taxon>Atherinomorphae</taxon>
        <taxon>Cyprinodontiformes</taxon>
        <taxon>Cyprinodontidae</taxon>
        <taxon>Cyprinodon</taxon>
    </lineage>
</organism>
<name>A0A3Q2CDQ4_CYPVA</name>
<feature type="compositionally biased region" description="Basic and acidic residues" evidence="8">
    <location>
        <begin position="158"/>
        <end position="173"/>
    </location>
</feature>
<keyword evidence="6 7" id="KW-0371">Homeobox</keyword>
<dbReference type="GO" id="GO:0005634">
    <property type="term" value="C:nucleus"/>
    <property type="evidence" value="ECO:0007669"/>
    <property type="project" value="UniProtKB-SubCell"/>
</dbReference>
<dbReference type="PROSITE" id="PS50071">
    <property type="entry name" value="HOMEOBOX_2"/>
    <property type="match status" value="1"/>
</dbReference>
<dbReference type="AlphaFoldDB" id="A0A3Q2CDQ4"/>
<dbReference type="Ensembl" id="ENSCVAT00000010741.1">
    <property type="protein sequence ID" value="ENSCVAP00000003017.1"/>
    <property type="gene ID" value="ENSCVAG00000000115.1"/>
</dbReference>
<feature type="transmembrane region" description="Helical" evidence="9">
    <location>
        <begin position="359"/>
        <end position="379"/>
    </location>
</feature>
<evidence type="ECO:0000256" key="9">
    <source>
        <dbReference type="SAM" id="Phobius"/>
    </source>
</evidence>
<evidence type="ECO:0000256" key="8">
    <source>
        <dbReference type="SAM" id="MobiDB-lite"/>
    </source>
</evidence>
<dbReference type="STRING" id="28743.ENSCVAP00000003017"/>
<feature type="compositionally biased region" description="Polar residues" evidence="8">
    <location>
        <begin position="240"/>
        <end position="273"/>
    </location>
</feature>
<evidence type="ECO:0000313" key="12">
    <source>
        <dbReference type="Ensembl" id="ENSCVAP00000003017.1"/>
    </source>
</evidence>
<feature type="region of interest" description="Disordered" evidence="8">
    <location>
        <begin position="321"/>
        <end position="349"/>
    </location>
</feature>
<feature type="compositionally biased region" description="Polar residues" evidence="8">
    <location>
        <begin position="221"/>
        <end position="231"/>
    </location>
</feature>
<dbReference type="SUPFAM" id="SSF46689">
    <property type="entry name" value="Homeodomain-like"/>
    <property type="match status" value="1"/>
</dbReference>
<dbReference type="Proteomes" id="UP000265020">
    <property type="component" value="Unassembled WGS sequence"/>
</dbReference>
<evidence type="ECO:0000256" key="1">
    <source>
        <dbReference type="ARBA" id="ARBA00004123"/>
    </source>
</evidence>
<keyword evidence="9" id="KW-0812">Transmembrane</keyword>
<keyword evidence="13" id="KW-1185">Reference proteome</keyword>
<accession>A0A3Q2CDQ4</accession>
<evidence type="ECO:0000313" key="13">
    <source>
        <dbReference type="Proteomes" id="UP000265020"/>
    </source>
</evidence>
<dbReference type="PROSITE" id="PS00028">
    <property type="entry name" value="ZINC_FINGER_C2H2_1"/>
    <property type="match status" value="1"/>
</dbReference>
<keyword evidence="2" id="KW-0479">Metal-binding</keyword>
<dbReference type="PANTHER" id="PTHR45891:SF4">
    <property type="entry name" value="ZINC FINGER HOMEOBOX PROTEIN 3"/>
    <property type="match status" value="1"/>
</dbReference>
<proteinExistence type="predicted"/>
<evidence type="ECO:0000259" key="11">
    <source>
        <dbReference type="PROSITE" id="PS50157"/>
    </source>
</evidence>
<feature type="domain" description="Homeobox" evidence="10">
    <location>
        <begin position="99"/>
        <end position="159"/>
    </location>
</feature>
<reference evidence="12" key="2">
    <citation type="submission" date="2025-09" db="UniProtKB">
        <authorList>
            <consortium name="Ensembl"/>
        </authorList>
    </citation>
    <scope>IDENTIFICATION</scope>
</reference>
<feature type="domain" description="C2H2-type" evidence="11">
    <location>
        <begin position="14"/>
        <end position="43"/>
    </location>
</feature>
<dbReference type="InterPro" id="IPR001356">
    <property type="entry name" value="HD"/>
</dbReference>
<evidence type="ECO:0000256" key="6">
    <source>
        <dbReference type="PROSITE-ProRule" id="PRU00108"/>
    </source>
</evidence>
<feature type="compositionally biased region" description="Polar residues" evidence="8">
    <location>
        <begin position="45"/>
        <end position="95"/>
    </location>
</feature>
<keyword evidence="3" id="KW-0677">Repeat</keyword>
<dbReference type="Gene3D" id="1.10.10.60">
    <property type="entry name" value="Homeodomain-like"/>
    <property type="match status" value="1"/>
</dbReference>
<dbReference type="InterPro" id="IPR013087">
    <property type="entry name" value="Znf_C2H2_type"/>
</dbReference>
<dbReference type="SMART" id="SM00389">
    <property type="entry name" value="HOX"/>
    <property type="match status" value="1"/>
</dbReference>
<evidence type="ECO:0000256" key="4">
    <source>
        <dbReference type="ARBA" id="ARBA00022833"/>
    </source>
</evidence>
<sequence length="394" mass="43994">MAHESPRGPDPRPYRCRLCGVGYSQSSTLDIHLRSVLHQTRARAAQNSAQHTPESTLTLPGSVPSTNAQQSLTLSPCSLSPDLSANSSPQPQMTEEPQRGRRSSRTRFTEQQLETLQGVFEATPYPREEEYDRLSALLSLPNRVIVVWFQNARQRARKNQDRGTDDGLEEKSNLENINRQINGCQVTDDDHQDNSFEDEEQGDHHNENSMDLTYEYYTHPDSPSLNSSIHCSESDHQTSDGEQTSATKKQEVKITSTQANMGPASGNTQNSSLAEDMQQKEVFQSLKTASETPPQSPTEMAQNWAASSSQTSSIPILSKAKSDHGKACSPLRVQPSEKEVDPSSSSSSQLKPYVHMHCIYEYTVYMVKIYFCLFIFLALSTISLSEIRACWCLP</sequence>
<dbReference type="PANTHER" id="PTHR45891">
    <property type="entry name" value="ZINC FINGER HOMEOBOX PROTEIN"/>
    <property type="match status" value="1"/>
</dbReference>
<dbReference type="SUPFAM" id="SSF57667">
    <property type="entry name" value="beta-beta-alpha zinc fingers"/>
    <property type="match status" value="1"/>
</dbReference>
<evidence type="ECO:0000256" key="7">
    <source>
        <dbReference type="RuleBase" id="RU000682"/>
    </source>
</evidence>
<evidence type="ECO:0008006" key="14">
    <source>
        <dbReference type="Google" id="ProtNLM"/>
    </source>
</evidence>
<feature type="DNA-binding region" description="Homeobox" evidence="6">
    <location>
        <begin position="101"/>
        <end position="160"/>
    </location>
</feature>
<protein>
    <recommendedName>
        <fullName evidence="14">Homeobox domain-containing protein</fullName>
    </recommendedName>
</protein>
<keyword evidence="6 7" id="KW-0539">Nucleus</keyword>
<evidence type="ECO:0000256" key="2">
    <source>
        <dbReference type="ARBA" id="ARBA00022723"/>
    </source>
</evidence>
<keyword evidence="9" id="KW-0472">Membrane</keyword>
<comment type="subcellular location">
    <subcellularLocation>
        <location evidence="1 6 7">Nucleus</location>
    </subcellularLocation>
</comment>
<evidence type="ECO:0000256" key="5">
    <source>
        <dbReference type="PROSITE-ProRule" id="PRU00042"/>
    </source>
</evidence>
<dbReference type="CDD" id="cd00086">
    <property type="entry name" value="homeodomain"/>
    <property type="match status" value="1"/>
</dbReference>
<dbReference type="InterPro" id="IPR009057">
    <property type="entry name" value="Homeodomain-like_sf"/>
</dbReference>
<dbReference type="GeneTree" id="ENSGT00940000156149"/>
<feature type="compositionally biased region" description="Polar residues" evidence="8">
    <location>
        <begin position="174"/>
        <end position="185"/>
    </location>
</feature>
<feature type="region of interest" description="Disordered" evidence="8">
    <location>
        <begin position="42"/>
        <end position="110"/>
    </location>
</feature>